<keyword evidence="3" id="KW-0507">mRNA processing</keyword>
<feature type="region of interest" description="Disordered" evidence="5">
    <location>
        <begin position="270"/>
        <end position="297"/>
    </location>
</feature>
<evidence type="ECO:0000313" key="8">
    <source>
        <dbReference type="Proteomes" id="UP001432027"/>
    </source>
</evidence>
<evidence type="ECO:0000256" key="4">
    <source>
        <dbReference type="ARBA" id="ARBA00023242"/>
    </source>
</evidence>
<gene>
    <name evidence="7" type="ORF">PENTCL1PPCAC_11292</name>
</gene>
<evidence type="ECO:0000313" key="7">
    <source>
        <dbReference type="EMBL" id="GMS89117.1"/>
    </source>
</evidence>
<comment type="caution">
    <text evidence="7">The sequence shown here is derived from an EMBL/GenBank/DDBJ whole genome shotgun (WGS) entry which is preliminary data.</text>
</comment>
<organism evidence="7 8">
    <name type="scientific">Pristionchus entomophagus</name>
    <dbReference type="NCBI Taxonomy" id="358040"/>
    <lineage>
        <taxon>Eukaryota</taxon>
        <taxon>Metazoa</taxon>
        <taxon>Ecdysozoa</taxon>
        <taxon>Nematoda</taxon>
        <taxon>Chromadorea</taxon>
        <taxon>Rhabditida</taxon>
        <taxon>Rhabditina</taxon>
        <taxon>Diplogasteromorpha</taxon>
        <taxon>Diplogasteroidea</taxon>
        <taxon>Neodiplogasteridae</taxon>
        <taxon>Pristionchus</taxon>
    </lineage>
</organism>
<dbReference type="PANTHER" id="PTHR13484:SF0">
    <property type="entry name" value="PRE-MRNA 3'-END-PROCESSING FACTOR FIP1"/>
    <property type="match status" value="1"/>
</dbReference>
<dbReference type="PANTHER" id="PTHR13484">
    <property type="entry name" value="FIP1-LIKE 1 PROTEIN"/>
    <property type="match status" value="1"/>
</dbReference>
<feature type="non-terminal residue" evidence="7">
    <location>
        <position position="1"/>
    </location>
</feature>
<feature type="compositionally biased region" description="Basic and acidic residues" evidence="5">
    <location>
        <begin position="22"/>
        <end position="37"/>
    </location>
</feature>
<evidence type="ECO:0000256" key="5">
    <source>
        <dbReference type="SAM" id="MobiDB-lite"/>
    </source>
</evidence>
<feature type="region of interest" description="Disordered" evidence="5">
    <location>
        <begin position="396"/>
        <end position="565"/>
    </location>
</feature>
<comment type="subcellular location">
    <subcellularLocation>
        <location evidence="1">Nucleus</location>
    </subcellularLocation>
</comment>
<comment type="similarity">
    <text evidence="2">Belongs to the FIP1 family.</text>
</comment>
<proteinExistence type="inferred from homology"/>
<feature type="compositionally biased region" description="Basic and acidic residues" evidence="5">
    <location>
        <begin position="527"/>
        <end position="536"/>
    </location>
</feature>
<dbReference type="InterPro" id="IPR007854">
    <property type="entry name" value="Fip1_dom"/>
</dbReference>
<accession>A0AAV5T3K1</accession>
<feature type="compositionally biased region" description="Acidic residues" evidence="5">
    <location>
        <begin position="60"/>
        <end position="84"/>
    </location>
</feature>
<evidence type="ECO:0000256" key="2">
    <source>
        <dbReference type="ARBA" id="ARBA00007459"/>
    </source>
</evidence>
<feature type="compositionally biased region" description="Low complexity" evidence="5">
    <location>
        <begin position="45"/>
        <end position="59"/>
    </location>
</feature>
<evidence type="ECO:0000256" key="3">
    <source>
        <dbReference type="ARBA" id="ARBA00022664"/>
    </source>
</evidence>
<feature type="region of interest" description="Disordered" evidence="5">
    <location>
        <begin position="1"/>
        <end position="84"/>
    </location>
</feature>
<dbReference type="EMBL" id="BTSX01000003">
    <property type="protein sequence ID" value="GMS89117.1"/>
    <property type="molecule type" value="Genomic_DNA"/>
</dbReference>
<keyword evidence="8" id="KW-1185">Reference proteome</keyword>
<keyword evidence="4" id="KW-0539">Nucleus</keyword>
<evidence type="ECO:0000256" key="1">
    <source>
        <dbReference type="ARBA" id="ARBA00004123"/>
    </source>
</evidence>
<sequence>SSMADVWTGGDEIGEQPILRGVKVENEENGEEVERMEGGGGVDGTDGAEAMEEGAPAGDETVDNPPSEDEEGEDNPFADDDDDEDDAVQVTIGEIRPNVQFATKPDTRAAPIGGKGAIDLDTVPVIDGVVLYDMDLAQSEDKPWRKPGADPSDYFNYGFTEETWNLYCERQKKLRVEFSGNQQMVNRHIMAGITLANPLGNAPVSNMSGNNRILVDNTRRHYHHRNNDENAGGGGHTITRLGSTTSNIPTLGSVPDFSRPPPIMTIPTMGGAKADHSGTSVGSGEPAPPGSEDVDVSTPTSIIPPVNISMPPPGAAPIQSISTLGGMDMSLPPPGFNPSMPPPHLMGPPGGVMPNTNMPPPGFNPMMPPPPHFGGQGGHGGPPMFGRAGYAGGMHGGMGRGMGRPPPLMRGDHYGDMQHRRDSSEFDRDRERREREREKESSGDDTEERRHRRSERKKSRSPSKGGSRRREDRSERRERGEERERSSRRHRSSSRDRRESRKKDESKRSRGGGGDEERSEKKKRRHDKEEEREHSSSGRSKRSRRDDGETITVKQEPIDNEGTDE</sequence>
<dbReference type="InterPro" id="IPR051187">
    <property type="entry name" value="Pre-mRNA_3'-end_processing_reg"/>
</dbReference>
<dbReference type="Pfam" id="PF05182">
    <property type="entry name" value="Fip1"/>
    <property type="match status" value="1"/>
</dbReference>
<reference evidence="7" key="1">
    <citation type="submission" date="2023-10" db="EMBL/GenBank/DDBJ databases">
        <title>Genome assembly of Pristionchus species.</title>
        <authorList>
            <person name="Yoshida K."/>
            <person name="Sommer R.J."/>
        </authorList>
    </citation>
    <scope>NUCLEOTIDE SEQUENCE</scope>
    <source>
        <strain evidence="7">RS0144</strain>
    </source>
</reference>
<protein>
    <recommendedName>
        <fullName evidence="6">Pre-mRNA polyadenylation factor Fip1 domain-containing protein</fullName>
    </recommendedName>
</protein>
<name>A0AAV5T3K1_9BILA</name>
<dbReference type="GO" id="GO:0006397">
    <property type="term" value="P:mRNA processing"/>
    <property type="evidence" value="ECO:0007669"/>
    <property type="project" value="UniProtKB-KW"/>
</dbReference>
<feature type="compositionally biased region" description="Basic and acidic residues" evidence="5">
    <location>
        <begin position="468"/>
        <end position="485"/>
    </location>
</feature>
<feature type="domain" description="Pre-mRNA polyadenylation factor Fip1" evidence="6">
    <location>
        <begin position="133"/>
        <end position="175"/>
    </location>
</feature>
<feature type="compositionally biased region" description="Basic and acidic residues" evidence="5">
    <location>
        <begin position="493"/>
        <end position="520"/>
    </location>
</feature>
<dbReference type="Proteomes" id="UP001432027">
    <property type="component" value="Unassembled WGS sequence"/>
</dbReference>
<dbReference type="GO" id="GO:0005847">
    <property type="term" value="C:mRNA cleavage and polyadenylation specificity factor complex"/>
    <property type="evidence" value="ECO:0007669"/>
    <property type="project" value="TreeGrafter"/>
</dbReference>
<feature type="compositionally biased region" description="Basic and acidic residues" evidence="5">
    <location>
        <begin position="410"/>
        <end position="442"/>
    </location>
</feature>
<dbReference type="AlphaFoldDB" id="A0AAV5T3K1"/>
<evidence type="ECO:0000259" key="6">
    <source>
        <dbReference type="Pfam" id="PF05182"/>
    </source>
</evidence>
<feature type="compositionally biased region" description="Basic residues" evidence="5">
    <location>
        <begin position="450"/>
        <end position="461"/>
    </location>
</feature>